<dbReference type="RefSeq" id="WP_043354618.1">
    <property type="nucleotide sequence ID" value="NZ_CP010537.1"/>
</dbReference>
<protein>
    <recommendedName>
        <fullName evidence="1">UBP-type domain-containing protein</fullName>
    </recommendedName>
</protein>
<sequence>MTTACAHLALSHPVTPSAEGCEECLRSGDEWVHLRLCLCCGHVGCCDDSPNQHATRHFLATEHPVIQSFEPGETWRWCYIDKLFIP</sequence>
<proteinExistence type="predicted"/>
<dbReference type="Proteomes" id="UP000031843">
    <property type="component" value="Chromosome secondary"/>
</dbReference>
<reference evidence="2 3" key="1">
    <citation type="journal article" date="2015" name="Genome Announc.">
        <title>Complete Genome Sequence of Cupriavidus basilensis 4G11, Isolated from the Oak Ridge Field Research Center Site.</title>
        <authorList>
            <person name="Ray J."/>
            <person name="Waters R.J."/>
            <person name="Skerker J.M."/>
            <person name="Kuehl J.V."/>
            <person name="Price M.N."/>
            <person name="Huang J."/>
            <person name="Chakraborty R."/>
            <person name="Arkin A.P."/>
            <person name="Deutschbauer A."/>
        </authorList>
    </citation>
    <scope>NUCLEOTIDE SEQUENCE [LARGE SCALE GENOMIC DNA]</scope>
    <source>
        <strain evidence="2">4G11</strain>
    </source>
</reference>
<dbReference type="Gene3D" id="3.30.40.10">
    <property type="entry name" value="Zinc/RING finger domain, C3HC4 (zinc finger)"/>
    <property type="match status" value="1"/>
</dbReference>
<feature type="domain" description="UBP-type" evidence="1">
    <location>
        <begin position="3"/>
        <end position="86"/>
    </location>
</feature>
<dbReference type="EMBL" id="CP010537">
    <property type="protein sequence ID" value="AJG22953.1"/>
    <property type="molecule type" value="Genomic_DNA"/>
</dbReference>
<keyword evidence="3" id="KW-1185">Reference proteome</keyword>
<dbReference type="STRING" id="68895.RR42_s1365"/>
<name>A0A0C4YIT7_9BURK</name>
<evidence type="ECO:0000313" key="2">
    <source>
        <dbReference type="EMBL" id="AJG22953.1"/>
    </source>
</evidence>
<dbReference type="OrthoDB" id="120315at2"/>
<dbReference type="InterPro" id="IPR013083">
    <property type="entry name" value="Znf_RING/FYVE/PHD"/>
</dbReference>
<dbReference type="InterPro" id="IPR001607">
    <property type="entry name" value="Znf_UBP"/>
</dbReference>
<dbReference type="Pfam" id="PF02148">
    <property type="entry name" value="zf-UBP"/>
    <property type="match status" value="1"/>
</dbReference>
<evidence type="ECO:0000259" key="1">
    <source>
        <dbReference type="PROSITE" id="PS50271"/>
    </source>
</evidence>
<accession>A0A0C4YIT7</accession>
<dbReference type="GO" id="GO:0008270">
    <property type="term" value="F:zinc ion binding"/>
    <property type="evidence" value="ECO:0007669"/>
    <property type="project" value="InterPro"/>
</dbReference>
<dbReference type="PROSITE" id="PS50271">
    <property type="entry name" value="ZF_UBP"/>
    <property type="match status" value="1"/>
</dbReference>
<dbReference type="SUPFAM" id="SSF57850">
    <property type="entry name" value="RING/U-box"/>
    <property type="match status" value="1"/>
</dbReference>
<evidence type="ECO:0000313" key="3">
    <source>
        <dbReference type="Proteomes" id="UP000031843"/>
    </source>
</evidence>
<organism evidence="2 3">
    <name type="scientific">Cupriavidus basilensis</name>
    <dbReference type="NCBI Taxonomy" id="68895"/>
    <lineage>
        <taxon>Bacteria</taxon>
        <taxon>Pseudomonadati</taxon>
        <taxon>Pseudomonadota</taxon>
        <taxon>Betaproteobacteria</taxon>
        <taxon>Burkholderiales</taxon>
        <taxon>Burkholderiaceae</taxon>
        <taxon>Cupriavidus</taxon>
    </lineage>
</organism>
<gene>
    <name evidence="2" type="ORF">RR42_s1365</name>
</gene>
<dbReference type="AlphaFoldDB" id="A0A0C4YIT7"/>
<dbReference type="KEGG" id="cbw:RR42_s1365"/>